<dbReference type="AlphaFoldDB" id="A0ABD5PD24"/>
<sequence>MVPDREQAAQAENGRRPAVARTAADGPREDAASPGGVLTADRAWLLVTGVLLVTMPALTLAVAYAVLTATRSAVLDGLTPVEIVELYVVELGAFALFAYLLYRVASYGARREERG</sequence>
<reference evidence="3 4" key="1">
    <citation type="journal article" date="2019" name="Int. J. Syst. Evol. Microbiol.">
        <title>The Global Catalogue of Microorganisms (GCM) 10K type strain sequencing project: providing services to taxonomists for standard genome sequencing and annotation.</title>
        <authorList>
            <consortium name="The Broad Institute Genomics Platform"/>
            <consortium name="The Broad Institute Genome Sequencing Center for Infectious Disease"/>
            <person name="Wu L."/>
            <person name="Ma J."/>
        </authorList>
    </citation>
    <scope>NUCLEOTIDE SEQUENCE [LARGE SCALE GENOMIC DNA]</scope>
    <source>
        <strain evidence="3 4">CGMCC 1.12553</strain>
    </source>
</reference>
<dbReference type="EMBL" id="JBHSDS010000006">
    <property type="protein sequence ID" value="MFC4358634.1"/>
    <property type="molecule type" value="Genomic_DNA"/>
</dbReference>
<feature type="transmembrane region" description="Helical" evidence="2">
    <location>
        <begin position="86"/>
        <end position="105"/>
    </location>
</feature>
<evidence type="ECO:0000313" key="4">
    <source>
        <dbReference type="Proteomes" id="UP001595921"/>
    </source>
</evidence>
<feature type="transmembrane region" description="Helical" evidence="2">
    <location>
        <begin position="43"/>
        <end position="66"/>
    </location>
</feature>
<evidence type="ECO:0000256" key="2">
    <source>
        <dbReference type="SAM" id="Phobius"/>
    </source>
</evidence>
<keyword evidence="4" id="KW-1185">Reference proteome</keyword>
<dbReference type="RefSeq" id="WP_267623580.1">
    <property type="nucleotide sequence ID" value="NZ_JAODIW010000008.1"/>
</dbReference>
<evidence type="ECO:0000313" key="3">
    <source>
        <dbReference type="EMBL" id="MFC4358634.1"/>
    </source>
</evidence>
<accession>A0ABD5PD24</accession>
<name>A0ABD5PD24_9EURY</name>
<evidence type="ECO:0000256" key="1">
    <source>
        <dbReference type="SAM" id="MobiDB-lite"/>
    </source>
</evidence>
<keyword evidence="2" id="KW-0472">Membrane</keyword>
<comment type="caution">
    <text evidence="3">The sequence shown here is derived from an EMBL/GenBank/DDBJ whole genome shotgun (WGS) entry which is preliminary data.</text>
</comment>
<organism evidence="3 4">
    <name type="scientific">Halobium salinum</name>
    <dbReference type="NCBI Taxonomy" id="1364940"/>
    <lineage>
        <taxon>Archaea</taxon>
        <taxon>Methanobacteriati</taxon>
        <taxon>Methanobacteriota</taxon>
        <taxon>Stenosarchaea group</taxon>
        <taxon>Halobacteria</taxon>
        <taxon>Halobacteriales</taxon>
        <taxon>Haloferacaceae</taxon>
        <taxon>Halobium</taxon>
    </lineage>
</organism>
<feature type="region of interest" description="Disordered" evidence="1">
    <location>
        <begin position="1"/>
        <end position="35"/>
    </location>
</feature>
<dbReference type="Proteomes" id="UP001595921">
    <property type="component" value="Unassembled WGS sequence"/>
</dbReference>
<proteinExistence type="predicted"/>
<keyword evidence="2" id="KW-0812">Transmembrane</keyword>
<gene>
    <name evidence="3" type="ORF">ACFO0N_11850</name>
</gene>
<protein>
    <submittedName>
        <fullName evidence="3">Uncharacterized protein</fullName>
    </submittedName>
</protein>
<keyword evidence="2" id="KW-1133">Transmembrane helix</keyword>